<keyword evidence="2" id="KW-0012">Acyltransferase</keyword>
<gene>
    <name evidence="3" type="ORF">Gohar_012478</name>
</gene>
<proteinExistence type="predicted"/>
<dbReference type="PANTHER" id="PTHR31625">
    <property type="match status" value="1"/>
</dbReference>
<evidence type="ECO:0000313" key="3">
    <source>
        <dbReference type="EMBL" id="MBA0802152.1"/>
    </source>
</evidence>
<name>A0A7J9GX83_9ROSI</name>
<dbReference type="InterPro" id="IPR051504">
    <property type="entry name" value="Plant_metabolite_acyltrans"/>
</dbReference>
<accession>A0A7J9GX83</accession>
<dbReference type="Proteomes" id="UP000593560">
    <property type="component" value="Unassembled WGS sequence"/>
</dbReference>
<keyword evidence="1" id="KW-0808">Transferase</keyword>
<comment type="caution">
    <text evidence="3">The sequence shown here is derived from an EMBL/GenBank/DDBJ whole genome shotgun (WGS) entry which is preliminary data.</text>
</comment>
<evidence type="ECO:0000256" key="1">
    <source>
        <dbReference type="ARBA" id="ARBA00022679"/>
    </source>
</evidence>
<dbReference type="EMBL" id="JABFAD010000007">
    <property type="protein sequence ID" value="MBA0802152.1"/>
    <property type="molecule type" value="Genomic_DNA"/>
</dbReference>
<dbReference type="Gene3D" id="3.30.559.10">
    <property type="entry name" value="Chloramphenicol acetyltransferase-like domain"/>
    <property type="match status" value="1"/>
</dbReference>
<dbReference type="OrthoDB" id="1747666at2759"/>
<organism evidence="3 4">
    <name type="scientific">Gossypium harknessii</name>
    <dbReference type="NCBI Taxonomy" id="34285"/>
    <lineage>
        <taxon>Eukaryota</taxon>
        <taxon>Viridiplantae</taxon>
        <taxon>Streptophyta</taxon>
        <taxon>Embryophyta</taxon>
        <taxon>Tracheophyta</taxon>
        <taxon>Spermatophyta</taxon>
        <taxon>Magnoliopsida</taxon>
        <taxon>eudicotyledons</taxon>
        <taxon>Gunneridae</taxon>
        <taxon>Pentapetalae</taxon>
        <taxon>rosids</taxon>
        <taxon>malvids</taxon>
        <taxon>Malvales</taxon>
        <taxon>Malvaceae</taxon>
        <taxon>Malvoideae</taxon>
        <taxon>Gossypium</taxon>
    </lineage>
</organism>
<sequence>MQSLFSNPPPLPLYRWKPQVAIKCPPNPSFPNDGLRLTDAKSDADFRRLSSNGIYEAVELHPLIPHLISSDDLASILALQITLFPSQGFSIGITAHHIILEGKTTSMDMTSSRILKGLTDLDVLYLNQWLTITIGDKSLKAFNRRRSVS</sequence>
<dbReference type="Pfam" id="PF02458">
    <property type="entry name" value="Transferase"/>
    <property type="match status" value="1"/>
</dbReference>
<dbReference type="InterPro" id="IPR023213">
    <property type="entry name" value="CAT-like_dom_sf"/>
</dbReference>
<dbReference type="GO" id="GO:0016747">
    <property type="term" value="F:acyltransferase activity, transferring groups other than amino-acyl groups"/>
    <property type="evidence" value="ECO:0007669"/>
    <property type="project" value="UniProtKB-ARBA"/>
</dbReference>
<keyword evidence="4" id="KW-1185">Reference proteome</keyword>
<evidence type="ECO:0000256" key="2">
    <source>
        <dbReference type="ARBA" id="ARBA00023315"/>
    </source>
</evidence>
<reference evidence="3 4" key="1">
    <citation type="journal article" date="2019" name="Genome Biol. Evol.">
        <title>Insights into the evolution of the New World diploid cottons (Gossypium, subgenus Houzingenia) based on genome sequencing.</title>
        <authorList>
            <person name="Grover C.E."/>
            <person name="Arick M.A. 2nd"/>
            <person name="Thrash A."/>
            <person name="Conover J.L."/>
            <person name="Sanders W.S."/>
            <person name="Peterson D.G."/>
            <person name="Frelichowski J.E."/>
            <person name="Scheffler J.A."/>
            <person name="Scheffler B.E."/>
            <person name="Wendel J.F."/>
        </authorList>
    </citation>
    <scope>NUCLEOTIDE SEQUENCE [LARGE SCALE GENOMIC DNA]</scope>
    <source>
        <strain evidence="3">0</strain>
        <tissue evidence="3">Leaf</tissue>
    </source>
</reference>
<protein>
    <submittedName>
        <fullName evidence="3">Uncharacterized protein</fullName>
    </submittedName>
</protein>
<evidence type="ECO:0000313" key="4">
    <source>
        <dbReference type="Proteomes" id="UP000593560"/>
    </source>
</evidence>
<dbReference type="AlphaFoldDB" id="A0A7J9GX83"/>